<keyword evidence="2" id="KW-0560">Oxidoreductase</keyword>
<dbReference type="Pfam" id="PF00903">
    <property type="entry name" value="Glyoxalase"/>
    <property type="match status" value="1"/>
</dbReference>
<dbReference type="InterPro" id="IPR004360">
    <property type="entry name" value="Glyas_Fos-R_dOase_dom"/>
</dbReference>
<dbReference type="InterPro" id="IPR037523">
    <property type="entry name" value="VOC_core"/>
</dbReference>
<name>A0A1G6C8Z8_9HYPH</name>
<gene>
    <name evidence="2" type="ORF">SAMN02982931_02201</name>
</gene>
<keyword evidence="2" id="KW-0223">Dioxygenase</keyword>
<reference evidence="2 3" key="1">
    <citation type="submission" date="2016-10" db="EMBL/GenBank/DDBJ databases">
        <authorList>
            <person name="de Groot N.N."/>
        </authorList>
    </citation>
    <scope>NUCLEOTIDE SEQUENCE [LARGE SCALE GENOMIC DNA]</scope>
    <source>
        <strain evidence="2 3">ATCC 35022</strain>
    </source>
</reference>
<dbReference type="GO" id="GO:0051213">
    <property type="term" value="F:dioxygenase activity"/>
    <property type="evidence" value="ECO:0007669"/>
    <property type="project" value="UniProtKB-KW"/>
</dbReference>
<dbReference type="Gene3D" id="3.10.180.10">
    <property type="entry name" value="2,3-Dihydroxybiphenyl 1,2-Dioxygenase, domain 1"/>
    <property type="match status" value="1"/>
</dbReference>
<protein>
    <submittedName>
        <fullName evidence="2">Catechol 2,3-dioxygenase</fullName>
    </submittedName>
</protein>
<feature type="domain" description="VOC" evidence="1">
    <location>
        <begin position="14"/>
        <end position="139"/>
    </location>
</feature>
<evidence type="ECO:0000313" key="2">
    <source>
        <dbReference type="EMBL" id="SDB29302.1"/>
    </source>
</evidence>
<dbReference type="SUPFAM" id="SSF54593">
    <property type="entry name" value="Glyoxalase/Bleomycin resistance protein/Dihydroxybiphenyl dioxygenase"/>
    <property type="match status" value="1"/>
</dbReference>
<dbReference type="PROSITE" id="PS51819">
    <property type="entry name" value="VOC"/>
    <property type="match status" value="1"/>
</dbReference>
<keyword evidence="3" id="KW-1185">Reference proteome</keyword>
<dbReference type="STRING" id="665467.SAMN02982931_02201"/>
<accession>A0A1G6C8Z8</accession>
<proteinExistence type="predicted"/>
<organism evidence="2 3">
    <name type="scientific">Bauldia litoralis</name>
    <dbReference type="NCBI Taxonomy" id="665467"/>
    <lineage>
        <taxon>Bacteria</taxon>
        <taxon>Pseudomonadati</taxon>
        <taxon>Pseudomonadota</taxon>
        <taxon>Alphaproteobacteria</taxon>
        <taxon>Hyphomicrobiales</taxon>
        <taxon>Kaistiaceae</taxon>
        <taxon>Bauldia</taxon>
    </lineage>
</organism>
<dbReference type="RefSeq" id="WP_090876483.1">
    <property type="nucleotide sequence ID" value="NZ_FMXQ01000004.1"/>
</dbReference>
<sequence>MAEAGGAPPRTGWAPLKPELLVSDLKASLGFWRDLLGFRVAYWRDGFVYLERSEGAQIMLFERDGSFETGAMEPPFGRGAMFQVYVGDVAATEAALAGAGWPLHGALREVWRRWGDREGGQRELFVQDPDGYLVMVAEVIGERPLTAGETP</sequence>
<dbReference type="Proteomes" id="UP000199071">
    <property type="component" value="Unassembled WGS sequence"/>
</dbReference>
<dbReference type="EMBL" id="FMXQ01000004">
    <property type="protein sequence ID" value="SDB29302.1"/>
    <property type="molecule type" value="Genomic_DNA"/>
</dbReference>
<evidence type="ECO:0000313" key="3">
    <source>
        <dbReference type="Proteomes" id="UP000199071"/>
    </source>
</evidence>
<dbReference type="AlphaFoldDB" id="A0A1G6C8Z8"/>
<dbReference type="OrthoDB" id="284897at2"/>
<dbReference type="InterPro" id="IPR029068">
    <property type="entry name" value="Glyas_Bleomycin-R_OHBP_Dase"/>
</dbReference>
<evidence type="ECO:0000259" key="1">
    <source>
        <dbReference type="PROSITE" id="PS51819"/>
    </source>
</evidence>